<dbReference type="Proteomes" id="UP000053599">
    <property type="component" value="Unassembled WGS sequence"/>
</dbReference>
<dbReference type="GO" id="GO:0006614">
    <property type="term" value="P:SRP-dependent cotranslational protein targeting to membrane"/>
    <property type="evidence" value="ECO:0007669"/>
    <property type="project" value="UniProtKB-UniRule"/>
</dbReference>
<keyword evidence="6" id="KW-0256">Endoplasmic reticulum</keyword>
<dbReference type="HOGENOM" id="CLU_013808_3_0_1"/>
<evidence type="ECO:0000256" key="5">
    <source>
        <dbReference type="ARBA" id="ARBA00022490"/>
    </source>
</evidence>
<comment type="subcellular location">
    <subcellularLocation>
        <location evidence="2 9">Cytoplasm</location>
    </subcellularLocation>
    <subcellularLocation>
        <location evidence="1">Endoplasmic reticulum</location>
    </subcellularLocation>
</comment>
<feature type="region of interest" description="Disordered" evidence="10">
    <location>
        <begin position="547"/>
        <end position="645"/>
    </location>
</feature>
<dbReference type="GO" id="GO:0008312">
    <property type="term" value="F:7S RNA binding"/>
    <property type="evidence" value="ECO:0007669"/>
    <property type="project" value="InterPro"/>
</dbReference>
<keyword evidence="5 9" id="KW-0963">Cytoplasm</keyword>
<feature type="compositionally biased region" description="Basic residues" evidence="10">
    <location>
        <begin position="636"/>
        <end position="645"/>
    </location>
</feature>
<dbReference type="PANTHER" id="PTHR14094:SF9">
    <property type="entry name" value="SIGNAL RECOGNITION PARTICLE SUBUNIT SRP72"/>
    <property type="match status" value="1"/>
</dbReference>
<dbReference type="EMBL" id="KN846952">
    <property type="protein sequence ID" value="KIV81346.1"/>
    <property type="molecule type" value="Genomic_DNA"/>
</dbReference>
<dbReference type="Pfam" id="PF08492">
    <property type="entry name" value="SRP72"/>
    <property type="match status" value="1"/>
</dbReference>
<evidence type="ECO:0000256" key="9">
    <source>
        <dbReference type="PIRNR" id="PIRNR038922"/>
    </source>
</evidence>
<evidence type="ECO:0000256" key="8">
    <source>
        <dbReference type="ARBA" id="ARBA00023274"/>
    </source>
</evidence>
<keyword evidence="8 9" id="KW-0687">Ribonucleoprotein</keyword>
<dbReference type="InterPro" id="IPR013699">
    <property type="entry name" value="Signal_recog_part_SRP72_RNA-bd"/>
</dbReference>
<dbReference type="InterPro" id="IPR011990">
    <property type="entry name" value="TPR-like_helical_dom_sf"/>
</dbReference>
<name>A0A0D1X1I2_9EURO</name>
<dbReference type="GO" id="GO:0005786">
    <property type="term" value="C:signal recognition particle, endoplasmic reticulum targeting"/>
    <property type="evidence" value="ECO:0007669"/>
    <property type="project" value="UniProtKB-UniRule"/>
</dbReference>
<organism evidence="12 13">
    <name type="scientific">Exophiala sideris</name>
    <dbReference type="NCBI Taxonomy" id="1016849"/>
    <lineage>
        <taxon>Eukaryota</taxon>
        <taxon>Fungi</taxon>
        <taxon>Dikarya</taxon>
        <taxon>Ascomycota</taxon>
        <taxon>Pezizomycotina</taxon>
        <taxon>Eurotiomycetes</taxon>
        <taxon>Chaetothyriomycetidae</taxon>
        <taxon>Chaetothyriales</taxon>
        <taxon>Herpotrichiellaceae</taxon>
        <taxon>Exophiala</taxon>
    </lineage>
</organism>
<dbReference type="GO" id="GO:0005783">
    <property type="term" value="C:endoplasmic reticulum"/>
    <property type="evidence" value="ECO:0007669"/>
    <property type="project" value="UniProtKB-SubCell"/>
</dbReference>
<feature type="compositionally biased region" description="Basic and acidic residues" evidence="10">
    <location>
        <begin position="570"/>
        <end position="593"/>
    </location>
</feature>
<dbReference type="Pfam" id="PF17004">
    <property type="entry name" value="SRP_TPR_like"/>
    <property type="match status" value="1"/>
</dbReference>
<dbReference type="PIRSF" id="PIRSF038922">
    <property type="entry name" value="SRP72"/>
    <property type="match status" value="1"/>
</dbReference>
<evidence type="ECO:0000256" key="3">
    <source>
        <dbReference type="ARBA" id="ARBA00007676"/>
    </source>
</evidence>
<dbReference type="InterPro" id="IPR026270">
    <property type="entry name" value="SRP72"/>
</dbReference>
<evidence type="ECO:0000256" key="10">
    <source>
        <dbReference type="SAM" id="MobiDB-lite"/>
    </source>
</evidence>
<evidence type="ECO:0000313" key="13">
    <source>
        <dbReference type="Proteomes" id="UP000053599"/>
    </source>
</evidence>
<accession>A0A0D1X1I2</accession>
<reference evidence="12 13" key="1">
    <citation type="submission" date="2015-01" db="EMBL/GenBank/DDBJ databases">
        <title>The Genome Sequence of Exophiala sideris CBS121828.</title>
        <authorList>
            <consortium name="The Broad Institute Genomics Platform"/>
            <person name="Cuomo C."/>
            <person name="de Hoog S."/>
            <person name="Gorbushina A."/>
            <person name="Stielow B."/>
            <person name="Teixiera M."/>
            <person name="Abouelleil A."/>
            <person name="Chapman S.B."/>
            <person name="Priest M."/>
            <person name="Young S.K."/>
            <person name="Wortman J."/>
            <person name="Nusbaum C."/>
            <person name="Birren B."/>
        </authorList>
    </citation>
    <scope>NUCLEOTIDE SEQUENCE [LARGE SCALE GENOMIC DNA]</scope>
    <source>
        <strain evidence="12 13">CBS 121828</strain>
    </source>
</reference>
<evidence type="ECO:0000256" key="6">
    <source>
        <dbReference type="ARBA" id="ARBA00022824"/>
    </source>
</evidence>
<dbReference type="AlphaFoldDB" id="A0A0D1X1I2"/>
<feature type="domain" description="Signal recognition particle SRP72 subunit RNA-binding" evidence="11">
    <location>
        <begin position="559"/>
        <end position="596"/>
    </location>
</feature>
<protein>
    <recommendedName>
        <fullName evidence="4 9">Signal recognition particle subunit SRP72</fullName>
    </recommendedName>
</protein>
<evidence type="ECO:0000313" key="12">
    <source>
        <dbReference type="EMBL" id="KIV81346.1"/>
    </source>
</evidence>
<proteinExistence type="inferred from homology"/>
<evidence type="ECO:0000256" key="4">
    <source>
        <dbReference type="ARBA" id="ARBA00018350"/>
    </source>
</evidence>
<dbReference type="STRING" id="1016849.A0A0D1X1I2"/>
<dbReference type="SUPFAM" id="SSF48452">
    <property type="entry name" value="TPR-like"/>
    <property type="match status" value="2"/>
</dbReference>
<dbReference type="InterPro" id="IPR031545">
    <property type="entry name" value="SRP72_TPR-like"/>
</dbReference>
<dbReference type="OrthoDB" id="5421607at2759"/>
<sequence>MAASTASSLASLLKNSTLEDHEQILEACNKTLKTSNSDVEAQHVKAVALLKLDRYEEAVKFIQGAGDNLRRAAALEYAYALYKTGRLQEAVEASSQLQERGARHVEAQARYRLEDALKTLEIYERLRSQGSGNEELDLRVNRSAIDAQAQWLGVAESKSIRKTAREDLEAFETAYNAACGSIARGEYAQAEILLKRAKEICKHSDELTDQQRREELLPISVQQLFVLLCLGKSTEAEEVAREIKAEEALDASTRKVAQNNLLLTSSTDNPFLAYKVFHTTPKIPSEDKLFSYQDIPLKSNKTTLDLQAYKFDGLTAPTSKPARQYRPLSLAPDDLLSSCAQATARAKNETSKGAIRRILPMLEREPNSIGTIITLVQLYVLCGDSTSAVELLESCLKRLEESTAEDEQDIRFNPVLVSILISLYKHRGQRAHIKQELAKAASHWRTRSNPPASLLSAAGVSLLESHNEEDIKTASEIFAKLREQQPHDKATAAGYVASHVNAEDSQDRLDTDKLTAVGDLIRDVDVTAIENAGIPQSSNALAIAQLGTSRKRGAPNGVESKQKRIRKSRLPKDYDENKKPDPERWLPMKDRSYYRPPKGKKKSKRGGETQGGVVNEDLNVDAKPAATTVATASAGNKKKKGKGKK</sequence>
<evidence type="ECO:0000256" key="7">
    <source>
        <dbReference type="ARBA" id="ARBA00023135"/>
    </source>
</evidence>
<gene>
    <name evidence="12" type="ORF">PV11_03537</name>
</gene>
<evidence type="ECO:0000259" key="11">
    <source>
        <dbReference type="Pfam" id="PF08492"/>
    </source>
</evidence>
<comment type="function">
    <text evidence="9">Component of the signal recognition particle (SRP) complex, a ribonucleoprotein complex that mediates the cotranslational targeting of secretory and membrane proteins to the endoplasmic reticulum (ER).</text>
</comment>
<dbReference type="FunFam" id="1.25.40.10:FF:000512">
    <property type="entry name" value="Signal recognition particle subunit SRP72"/>
    <property type="match status" value="1"/>
</dbReference>
<dbReference type="PANTHER" id="PTHR14094">
    <property type="entry name" value="SIGNAL RECOGNITION PARTICLE 72"/>
    <property type="match status" value="1"/>
</dbReference>
<comment type="similarity">
    <text evidence="3 9">Belongs to the SRP72 family.</text>
</comment>
<dbReference type="Gene3D" id="1.25.40.10">
    <property type="entry name" value="Tetratricopeptide repeat domain"/>
    <property type="match status" value="1"/>
</dbReference>
<dbReference type="GO" id="GO:0043022">
    <property type="term" value="F:ribosome binding"/>
    <property type="evidence" value="ECO:0007669"/>
    <property type="project" value="TreeGrafter"/>
</dbReference>
<keyword evidence="7 9" id="KW-0733">Signal recognition particle</keyword>
<evidence type="ECO:0000256" key="1">
    <source>
        <dbReference type="ARBA" id="ARBA00004240"/>
    </source>
</evidence>
<evidence type="ECO:0000256" key="2">
    <source>
        <dbReference type="ARBA" id="ARBA00004496"/>
    </source>
</evidence>